<evidence type="ECO:0000313" key="4">
    <source>
        <dbReference type="EMBL" id="ABB41560.1"/>
    </source>
</evidence>
<dbReference type="HOGENOM" id="CLU_031618_1_7_6"/>
<feature type="domain" description="Rhodanese" evidence="3">
    <location>
        <begin position="172"/>
        <end position="285"/>
    </location>
</feature>
<dbReference type="CDD" id="cd01448">
    <property type="entry name" value="TST_Repeat_1"/>
    <property type="match status" value="1"/>
</dbReference>
<evidence type="ECO:0000259" key="3">
    <source>
        <dbReference type="PROSITE" id="PS50206"/>
    </source>
</evidence>
<organism evidence="4">
    <name type="scientific">Hydrogenovibrio crunogenus (strain DSM 25203 / XCL-2)</name>
    <name type="common">Thiomicrospira crunogena</name>
    <dbReference type="NCBI Taxonomy" id="317025"/>
    <lineage>
        <taxon>Bacteria</taxon>
        <taxon>Pseudomonadati</taxon>
        <taxon>Pseudomonadota</taxon>
        <taxon>Gammaproteobacteria</taxon>
        <taxon>Thiotrichales</taxon>
        <taxon>Piscirickettsiaceae</taxon>
        <taxon>Hydrogenovibrio</taxon>
    </lineage>
</organism>
<proteinExistence type="predicted"/>
<dbReference type="EMBL" id="CP000109">
    <property type="protein sequence ID" value="ABB41560.1"/>
    <property type="molecule type" value="Genomic_DNA"/>
</dbReference>
<protein>
    <submittedName>
        <fullName evidence="4">Rhodanese family protein</fullName>
    </submittedName>
</protein>
<reference evidence="4" key="1">
    <citation type="submission" date="2006-07" db="EMBL/GenBank/DDBJ databases">
        <title>Complete sequence of Thiomicrospira crunogena XCL-2.</title>
        <authorList>
            <consortium name="US DOE Joint Genome Institute"/>
            <person name="Copeland A."/>
            <person name="Lucas S."/>
            <person name="Lapidus A."/>
            <person name="Barry K."/>
            <person name="Detter J.C."/>
            <person name="Glavina del Rio T."/>
            <person name="Hammon N."/>
            <person name="Israni S."/>
            <person name="Dalin E."/>
            <person name="Tice H."/>
            <person name="Pitluck S."/>
            <person name="Chain P."/>
            <person name="Malfatti S."/>
            <person name="Shin M."/>
            <person name="Vergez L."/>
            <person name="Schmutz J."/>
            <person name="Larimer F."/>
            <person name="Land M."/>
            <person name="Hauser L."/>
            <person name="Kyrpides N."/>
            <person name="Lykidis A."/>
            <person name="Scott K.M."/>
            <person name="Sievert S."/>
            <person name="Kerfeld C."/>
            <person name="Freyermuth S."/>
            <person name="Dobrinski K."/>
            <person name="Boller A."/>
            <person name="Fitzpatrick K."/>
            <person name="Thoma P."/>
            <person name="Moore J."/>
            <person name="Richardson P."/>
        </authorList>
    </citation>
    <scope>NUCLEOTIDE SEQUENCE</scope>
    <source>
        <strain evidence="4">XCL-2</strain>
    </source>
</reference>
<accession>Q31H13</accession>
<evidence type="ECO:0000256" key="2">
    <source>
        <dbReference type="SAM" id="SignalP"/>
    </source>
</evidence>
<dbReference type="eggNOG" id="COG2897">
    <property type="taxonomic scope" value="Bacteria"/>
</dbReference>
<feature type="signal peptide" evidence="2">
    <location>
        <begin position="1"/>
        <end position="18"/>
    </location>
</feature>
<keyword evidence="1" id="KW-0677">Repeat</keyword>
<dbReference type="STRING" id="317025.Tcr_0965"/>
<dbReference type="InterPro" id="IPR051126">
    <property type="entry name" value="Thiosulfate_sulfurtransferase"/>
</dbReference>
<dbReference type="PROSITE" id="PS50206">
    <property type="entry name" value="RHODANESE_3"/>
    <property type="match status" value="2"/>
</dbReference>
<feature type="domain" description="Rhodanese" evidence="3">
    <location>
        <begin position="32"/>
        <end position="139"/>
    </location>
</feature>
<feature type="chain" id="PRO_5004220405" evidence="2">
    <location>
        <begin position="19"/>
        <end position="290"/>
    </location>
</feature>
<dbReference type="Gene3D" id="3.40.250.10">
    <property type="entry name" value="Rhodanese-like domain"/>
    <property type="match status" value="2"/>
</dbReference>
<dbReference type="SUPFAM" id="SSF52821">
    <property type="entry name" value="Rhodanese/Cell cycle control phosphatase"/>
    <property type="match status" value="2"/>
</dbReference>
<dbReference type="InterPro" id="IPR001763">
    <property type="entry name" value="Rhodanese-like_dom"/>
</dbReference>
<dbReference type="Pfam" id="PF00581">
    <property type="entry name" value="Rhodanese"/>
    <property type="match status" value="2"/>
</dbReference>
<keyword evidence="2" id="KW-0732">Signal</keyword>
<dbReference type="SMART" id="SM00450">
    <property type="entry name" value="RHOD"/>
    <property type="match status" value="2"/>
</dbReference>
<dbReference type="CDD" id="cd01449">
    <property type="entry name" value="TST_Repeat_2"/>
    <property type="match status" value="1"/>
</dbReference>
<name>Q31H13_HYDCU</name>
<dbReference type="OrthoDB" id="9781034at2"/>
<dbReference type="PANTHER" id="PTHR43855:SF1">
    <property type="entry name" value="THIOSULFATE SULFURTRANSFERASE"/>
    <property type="match status" value="1"/>
</dbReference>
<evidence type="ECO:0000256" key="1">
    <source>
        <dbReference type="ARBA" id="ARBA00022737"/>
    </source>
</evidence>
<dbReference type="KEGG" id="tcx:Tcr_0965"/>
<dbReference type="AlphaFoldDB" id="Q31H13"/>
<sequence length="290" mass="32889">MRVLPLFLCLLFSASVWAKLPVFVSADWVHQHQENLKLIDLSSRDQFQKFHLPNAIWVNYAWLIKPQNGLQLSGGPDYMAKVLSQLGITPKDQVILYDNQGNLDASRLYWELKKLNHENVALLDGGSVQWVLKGYPVTQKMPKIKPANYPTPSSSSTDQLTANKQEVIAAIHNKQVALLDTRTKEEYLGSPKEKRTGHLPGAQLFPWQAAVDFRNGYQQRSAQQLKTFLEQVGITDKNQEIILYCNTAHRAARLFPMLKSLGFEQVRLYDGSTQEWSQDKSLPLTTGAIQ</sequence>
<dbReference type="PANTHER" id="PTHR43855">
    <property type="entry name" value="THIOSULFATE SULFURTRANSFERASE"/>
    <property type="match status" value="1"/>
</dbReference>
<gene>
    <name evidence="4" type="ordered locus">Tcr_0965</name>
</gene>
<dbReference type="InterPro" id="IPR036873">
    <property type="entry name" value="Rhodanese-like_dom_sf"/>
</dbReference>